<protein>
    <submittedName>
        <fullName evidence="1">Uncharacterized protein</fullName>
    </submittedName>
</protein>
<proteinExistence type="predicted"/>
<dbReference type="OrthoDB" id="5354164at2759"/>
<dbReference type="EMBL" id="VXIT01000002">
    <property type="protein sequence ID" value="KAA6414469.1"/>
    <property type="molecule type" value="Genomic_DNA"/>
</dbReference>
<dbReference type="AlphaFoldDB" id="A0A5M8PXJ5"/>
<comment type="caution">
    <text evidence="1">The sequence shown here is derived from an EMBL/GenBank/DDBJ whole genome shotgun (WGS) entry which is preliminary data.</text>
</comment>
<reference evidence="1 2" key="1">
    <citation type="submission" date="2019-09" db="EMBL/GenBank/DDBJ databases">
        <title>The hologenome of the rock-dwelling lichen Lasallia pustulata.</title>
        <authorList>
            <person name="Greshake Tzovaras B."/>
            <person name="Segers F."/>
            <person name="Bicker A."/>
            <person name="Dal Grande F."/>
            <person name="Otte J."/>
            <person name="Hankeln T."/>
            <person name="Schmitt I."/>
            <person name="Ebersberger I."/>
        </authorList>
    </citation>
    <scope>NUCLEOTIDE SEQUENCE [LARGE SCALE GENOMIC DNA]</scope>
    <source>
        <strain evidence="1">A1-1</strain>
    </source>
</reference>
<evidence type="ECO:0000313" key="2">
    <source>
        <dbReference type="Proteomes" id="UP000324767"/>
    </source>
</evidence>
<dbReference type="Proteomes" id="UP000324767">
    <property type="component" value="Unassembled WGS sequence"/>
</dbReference>
<evidence type="ECO:0000313" key="1">
    <source>
        <dbReference type="EMBL" id="KAA6414469.1"/>
    </source>
</evidence>
<organism evidence="1 2">
    <name type="scientific">Lasallia pustulata</name>
    <dbReference type="NCBI Taxonomy" id="136370"/>
    <lineage>
        <taxon>Eukaryota</taxon>
        <taxon>Fungi</taxon>
        <taxon>Dikarya</taxon>
        <taxon>Ascomycota</taxon>
        <taxon>Pezizomycotina</taxon>
        <taxon>Lecanoromycetes</taxon>
        <taxon>OSLEUM clade</taxon>
        <taxon>Umbilicariomycetidae</taxon>
        <taxon>Umbilicariales</taxon>
        <taxon>Umbilicariaceae</taxon>
        <taxon>Lasallia</taxon>
    </lineage>
</organism>
<sequence length="196" mass="22070">MAMQSQLAARTTLNRDQLADWDASARAWLNAADDANRTRQLQLRLVVDNVNIPVDHMTDGYKSGLNAWITTLKTIDKLIEGMPHSIQNGAVLLGLSVWHLYPDMVVLGDTMKKIEQNDNLMDKRGILTLGLSMKDRSVSDSHETMSDGVYWSLPLTHLRYYGDPVVTEKNMRIDGSRVTMVELKQAVLGAFLNNWN</sequence>
<gene>
    <name evidence="1" type="ORF">FRX48_01218</name>
</gene>
<accession>A0A5M8PXJ5</accession>
<name>A0A5M8PXJ5_9LECA</name>